<comment type="caution">
    <text evidence="1">The sequence shown here is derived from an EMBL/GenBank/DDBJ whole genome shotgun (WGS) entry which is preliminary data.</text>
</comment>
<reference evidence="1" key="1">
    <citation type="submission" date="2023-05" db="EMBL/GenBank/DDBJ databases">
        <authorList>
            <person name="Zhang X."/>
        </authorList>
    </citation>
    <scope>NUCLEOTIDE SEQUENCE</scope>
    <source>
        <strain evidence="1">YF14B1</strain>
    </source>
</reference>
<proteinExistence type="predicted"/>
<dbReference type="AlphaFoldDB" id="A0AAE3QM73"/>
<name>A0AAE3QM73_9BACT</name>
<gene>
    <name evidence="1" type="ORF">QNI16_13535</name>
</gene>
<dbReference type="Proteomes" id="UP001241110">
    <property type="component" value="Unassembled WGS sequence"/>
</dbReference>
<accession>A0AAE3QM73</accession>
<sequence length="138" mass="15664">MNLLLSLRIGALIPQYYQNSTLDLIRKEAKDLIIYDCDNHSDSIIISYAADLLEKSAKAAIIIEMEQEQEVAFPLGQLRLLFTKLIQHTTKILVFTVGTHPAANHILQALPATIQFHNLDNPKQVKQILSFLDRINEQ</sequence>
<protein>
    <submittedName>
        <fullName evidence="1">Uncharacterized protein</fullName>
    </submittedName>
</protein>
<dbReference type="RefSeq" id="WP_313979381.1">
    <property type="nucleotide sequence ID" value="NZ_JASJOS010000005.1"/>
</dbReference>
<evidence type="ECO:0000313" key="1">
    <source>
        <dbReference type="EMBL" id="MDJ1481515.1"/>
    </source>
</evidence>
<dbReference type="EMBL" id="JASJOS010000005">
    <property type="protein sequence ID" value="MDJ1481515.1"/>
    <property type="molecule type" value="Genomic_DNA"/>
</dbReference>
<organism evidence="1 2">
    <name type="scientific">Xanthocytophaga flava</name>
    <dbReference type="NCBI Taxonomy" id="3048013"/>
    <lineage>
        <taxon>Bacteria</taxon>
        <taxon>Pseudomonadati</taxon>
        <taxon>Bacteroidota</taxon>
        <taxon>Cytophagia</taxon>
        <taxon>Cytophagales</taxon>
        <taxon>Rhodocytophagaceae</taxon>
        <taxon>Xanthocytophaga</taxon>
    </lineage>
</organism>
<evidence type="ECO:0000313" key="2">
    <source>
        <dbReference type="Proteomes" id="UP001241110"/>
    </source>
</evidence>